<dbReference type="EC" id="2.1.1.220" evidence="6"/>
<dbReference type="PANTHER" id="PTHR12133:SF1">
    <property type="entry name" value="TRNA (ADENINE(58)-N(1))-METHYLTRANSFERASE, MITOCHONDRIAL"/>
    <property type="match status" value="1"/>
</dbReference>
<accession>A0A645JM46</accession>
<keyword evidence="4" id="KW-0819">tRNA processing</keyword>
<sequence length="111" mass="12253">MGFDNWECMVCDAREADPDITADALVMDMPDPENAFGNLLPKVRPGGMVCVYIPNANQLQNAVNAMRDAGLRDVFAYETMQREMVVHPGGVRPSFDMLGHTGYLAFGRRTA</sequence>
<feature type="domain" description="tRNA (adenine(58)-N(1))-methyltransferase catalytic subunit TRM61 C-terminal" evidence="5">
    <location>
        <begin position="19"/>
        <end position="86"/>
    </location>
</feature>
<evidence type="ECO:0000256" key="4">
    <source>
        <dbReference type="ARBA" id="ARBA00022694"/>
    </source>
</evidence>
<evidence type="ECO:0000256" key="2">
    <source>
        <dbReference type="ARBA" id="ARBA00022679"/>
    </source>
</evidence>
<organism evidence="6">
    <name type="scientific">bioreactor metagenome</name>
    <dbReference type="NCBI Taxonomy" id="1076179"/>
    <lineage>
        <taxon>unclassified sequences</taxon>
        <taxon>metagenomes</taxon>
        <taxon>ecological metagenomes</taxon>
    </lineage>
</organism>
<evidence type="ECO:0000256" key="3">
    <source>
        <dbReference type="ARBA" id="ARBA00022691"/>
    </source>
</evidence>
<dbReference type="EMBL" id="VSSQ01146023">
    <property type="protein sequence ID" value="MPN64728.1"/>
    <property type="molecule type" value="Genomic_DNA"/>
</dbReference>
<proteinExistence type="predicted"/>
<dbReference type="AlphaFoldDB" id="A0A645JM46"/>
<dbReference type="PANTHER" id="PTHR12133">
    <property type="entry name" value="TRNA (ADENINE(58)-N(1))-METHYLTRANSFERASE"/>
    <property type="match status" value="1"/>
</dbReference>
<dbReference type="InterPro" id="IPR014816">
    <property type="entry name" value="tRNA_MeTrfase_Gcd14"/>
</dbReference>
<dbReference type="InterPro" id="IPR029063">
    <property type="entry name" value="SAM-dependent_MTases_sf"/>
</dbReference>
<keyword evidence="2 6" id="KW-0808">Transferase</keyword>
<keyword evidence="3" id="KW-0949">S-adenosyl-L-methionine</keyword>
<protein>
    <submittedName>
        <fullName evidence="6">tRNA (Adenine(58)-N(1))-methyltransferase TrmI</fullName>
        <ecNumber evidence="6">2.1.1.220</ecNumber>
    </submittedName>
</protein>
<gene>
    <name evidence="6" type="primary">trmI_6</name>
    <name evidence="6" type="ORF">SDC9_212505</name>
</gene>
<dbReference type="Gene3D" id="3.40.50.150">
    <property type="entry name" value="Vaccinia Virus protein VP39"/>
    <property type="match status" value="1"/>
</dbReference>
<dbReference type="GO" id="GO:0030488">
    <property type="term" value="P:tRNA methylation"/>
    <property type="evidence" value="ECO:0007669"/>
    <property type="project" value="InterPro"/>
</dbReference>
<dbReference type="GO" id="GO:0031515">
    <property type="term" value="C:tRNA (m1A) methyltransferase complex"/>
    <property type="evidence" value="ECO:0007669"/>
    <property type="project" value="InterPro"/>
</dbReference>
<keyword evidence="1 6" id="KW-0489">Methyltransferase</keyword>
<evidence type="ECO:0000313" key="6">
    <source>
        <dbReference type="EMBL" id="MPN64728.1"/>
    </source>
</evidence>
<name>A0A645JM46_9ZZZZ</name>
<evidence type="ECO:0000259" key="5">
    <source>
        <dbReference type="Pfam" id="PF08704"/>
    </source>
</evidence>
<dbReference type="GO" id="GO:0160107">
    <property type="term" value="F:tRNA (adenine(58)-N1)-methyltransferase activity"/>
    <property type="evidence" value="ECO:0007669"/>
    <property type="project" value="UniProtKB-EC"/>
</dbReference>
<dbReference type="SUPFAM" id="SSF53335">
    <property type="entry name" value="S-adenosyl-L-methionine-dependent methyltransferases"/>
    <property type="match status" value="1"/>
</dbReference>
<comment type="caution">
    <text evidence="6">The sequence shown here is derived from an EMBL/GenBank/DDBJ whole genome shotgun (WGS) entry which is preliminary data.</text>
</comment>
<dbReference type="Pfam" id="PF08704">
    <property type="entry name" value="GCD14"/>
    <property type="match status" value="1"/>
</dbReference>
<dbReference type="PROSITE" id="PS51620">
    <property type="entry name" value="SAM_TRM61"/>
    <property type="match status" value="1"/>
</dbReference>
<reference evidence="6" key="1">
    <citation type="submission" date="2019-08" db="EMBL/GenBank/DDBJ databases">
        <authorList>
            <person name="Kucharzyk K."/>
            <person name="Murdoch R.W."/>
            <person name="Higgins S."/>
            <person name="Loffler F."/>
        </authorList>
    </citation>
    <scope>NUCLEOTIDE SEQUENCE</scope>
</reference>
<dbReference type="InterPro" id="IPR049470">
    <property type="entry name" value="TRM61_C"/>
</dbReference>
<evidence type="ECO:0000256" key="1">
    <source>
        <dbReference type="ARBA" id="ARBA00022603"/>
    </source>
</evidence>